<reference evidence="2" key="1">
    <citation type="journal article" date="2022" name="Mol. Ecol. Resour.">
        <title>The genomes of chicory, endive, great burdock and yacon provide insights into Asteraceae palaeo-polyploidization history and plant inulin production.</title>
        <authorList>
            <person name="Fan W."/>
            <person name="Wang S."/>
            <person name="Wang H."/>
            <person name="Wang A."/>
            <person name="Jiang F."/>
            <person name="Liu H."/>
            <person name="Zhao H."/>
            <person name="Xu D."/>
            <person name="Zhang Y."/>
        </authorList>
    </citation>
    <scope>NUCLEOTIDE SEQUENCE [LARGE SCALE GENOMIC DNA]</scope>
    <source>
        <strain evidence="2">cv. Niubang</strain>
    </source>
</reference>
<dbReference type="Proteomes" id="UP001055879">
    <property type="component" value="Linkage Group LG07"/>
</dbReference>
<name>A0ACB9B4L5_ARCLA</name>
<reference evidence="1 2" key="2">
    <citation type="journal article" date="2022" name="Mol. Ecol. Resour.">
        <title>The genomes of chicory, endive, great burdock and yacon provide insights into Asteraceae paleo-polyploidization history and plant inulin production.</title>
        <authorList>
            <person name="Fan W."/>
            <person name="Wang S."/>
            <person name="Wang H."/>
            <person name="Wang A."/>
            <person name="Jiang F."/>
            <person name="Liu H."/>
            <person name="Zhao H."/>
            <person name="Xu D."/>
            <person name="Zhang Y."/>
        </authorList>
    </citation>
    <scope>NUCLEOTIDE SEQUENCE [LARGE SCALE GENOMIC DNA]</scope>
    <source>
        <strain evidence="2">cv. Niubang</strain>
    </source>
</reference>
<dbReference type="EMBL" id="CM042053">
    <property type="protein sequence ID" value="KAI3715615.1"/>
    <property type="molecule type" value="Genomic_DNA"/>
</dbReference>
<sequence length="138" mass="14911">MVNNLEQSQAQFLSSVMYSTSPIASVVAPIVTTQAALSVTEDVKQIIPALGNLTAEVGIFNSKVDEHQDVIFSSLVDSLGRLFTLRTKASKIKVDRSANTITIVSLQQSGDKHVVDVQSYLSSQDALSKKIFSLLQQA</sequence>
<proteinExistence type="predicted"/>
<protein>
    <submittedName>
        <fullName evidence="1">Uncharacterized protein</fullName>
    </submittedName>
</protein>
<comment type="caution">
    <text evidence="1">The sequence shown here is derived from an EMBL/GenBank/DDBJ whole genome shotgun (WGS) entry which is preliminary data.</text>
</comment>
<organism evidence="1 2">
    <name type="scientific">Arctium lappa</name>
    <name type="common">Greater burdock</name>
    <name type="synonym">Lappa major</name>
    <dbReference type="NCBI Taxonomy" id="4217"/>
    <lineage>
        <taxon>Eukaryota</taxon>
        <taxon>Viridiplantae</taxon>
        <taxon>Streptophyta</taxon>
        <taxon>Embryophyta</taxon>
        <taxon>Tracheophyta</taxon>
        <taxon>Spermatophyta</taxon>
        <taxon>Magnoliopsida</taxon>
        <taxon>eudicotyledons</taxon>
        <taxon>Gunneridae</taxon>
        <taxon>Pentapetalae</taxon>
        <taxon>asterids</taxon>
        <taxon>campanulids</taxon>
        <taxon>Asterales</taxon>
        <taxon>Asteraceae</taxon>
        <taxon>Carduoideae</taxon>
        <taxon>Cardueae</taxon>
        <taxon>Arctiinae</taxon>
        <taxon>Arctium</taxon>
    </lineage>
</organism>
<gene>
    <name evidence="1" type="ORF">L6452_22601</name>
</gene>
<evidence type="ECO:0000313" key="2">
    <source>
        <dbReference type="Proteomes" id="UP001055879"/>
    </source>
</evidence>
<keyword evidence="2" id="KW-1185">Reference proteome</keyword>
<accession>A0ACB9B4L5</accession>
<evidence type="ECO:0000313" key="1">
    <source>
        <dbReference type="EMBL" id="KAI3715615.1"/>
    </source>
</evidence>